<accession>A0ACC1JCE3</accession>
<organism evidence="1 2">
    <name type="scientific">Linderina macrospora</name>
    <dbReference type="NCBI Taxonomy" id="4868"/>
    <lineage>
        <taxon>Eukaryota</taxon>
        <taxon>Fungi</taxon>
        <taxon>Fungi incertae sedis</taxon>
        <taxon>Zoopagomycota</taxon>
        <taxon>Kickxellomycotina</taxon>
        <taxon>Kickxellomycetes</taxon>
        <taxon>Kickxellales</taxon>
        <taxon>Kickxellaceae</taxon>
        <taxon>Linderina</taxon>
    </lineage>
</organism>
<comment type="caution">
    <text evidence="1">The sequence shown here is derived from an EMBL/GenBank/DDBJ whole genome shotgun (WGS) entry which is preliminary data.</text>
</comment>
<sequence length="1060" mass="113618">ETSRKFTITQDHVDRFCSIVSNDVKEYKPSDGQAVSAPMDFLFFAAWPELLRFMLAREAYGGLLNLLHLTNDFKLEESASKLKVGDTVQTAIRADEVVNTDLGKLMKLRATLFVDGVLVATIVSEFLARNTTIDSDLAFKNVETQGVRVSLSSLEDVAVLEAKEWFAYTGDRKLAAGDLVEFSVTSGYRYKAADVFSSVKTSGTVHMVLESGEKVLVGEVDYVGGESFGDPVVEYINSNETAAADASEFQFAHDGLPILSSEPNGKIITVAPADNWTYSHVSGDYNPIHTNGYLADYALLPATITHGMWTSASTRAVVEKYAAGGQPERMRRYAVSFVGMVYPGDRLETTLRHIGFHNGLMVVKGETVSQRGTKVLECTAEIAQPQTAFVFTGQGSQFAGMGMDLYESSAAARSVWDRADTHMRARYGVSLLEIVRKNPTELTVKFGGKRGGYHRRTYQSLVVNAAKADGTDRALFPAITDSSFSYTHRSASGLLNATLFTQPAQTVLSLAYIADLRAKSIVPTRAAFAGHSLGEFGALAATSQLVSVEDAVDIALYRGLLLYSSVARDAHGQSKYAMVAVNLSRVGGGFDEAALELVVGTLREAGGHLLEVINYNVQGMQYIATGHLSQLNALRLAVDAIAAAKVSATTDEGRAAIVQIAKDVLAKADDSALQNSEATTVIAGVDVPSHSSQLAGSVDTFRRVLQSKIHASTVDYARLHKQYIPNVTAKPFEVSRRYFELTRNVTGSPILELELELWDNSALENQAELQRLAHVLVIELLAYQFASPVRWIETQSALLEEVQAARIVEVGPSATLGDMMRRTLRVTGNHSFNGAILHITQQAADVLYAYDPESITPAVADDEEDEVKTEKQQPAPAPVAAPEPVAAPAPVAPVAPVVQAAPSSGPVSDVPIQALDIIQSLIAAKVKKSVGDISPSSCIKDFSGGKSTLQNEIVGDLQKEFGSGIPDKAEDLALSALAGAIGSFGGVLGKHSSALVAKLFGSKMPGGFSQSKVRALLESSYGLGPQRQNALLLHALTLEPSSRLGSESEATAWLDTAAKS</sequence>
<feature type="non-terminal residue" evidence="1">
    <location>
        <position position="1"/>
    </location>
</feature>
<keyword evidence="2" id="KW-1185">Reference proteome</keyword>
<name>A0ACC1JCE3_9FUNG</name>
<gene>
    <name evidence="1" type="primary">fas2_9</name>
    <name evidence="1" type="ORF">FBU59_001973</name>
</gene>
<evidence type="ECO:0000313" key="1">
    <source>
        <dbReference type="EMBL" id="KAJ1946677.1"/>
    </source>
</evidence>
<keyword evidence="1" id="KW-0808">Transferase</keyword>
<dbReference type="EC" id="2.3.1.86" evidence="1"/>
<proteinExistence type="predicted"/>
<protein>
    <submittedName>
        <fullName evidence="1">Fatty acid synthase alpha subunit Lsd1</fullName>
        <ecNumber evidence="1">2.3.1.86</ecNumber>
    </submittedName>
</protein>
<dbReference type="Proteomes" id="UP001150603">
    <property type="component" value="Unassembled WGS sequence"/>
</dbReference>
<reference evidence="1" key="1">
    <citation type="submission" date="2022-07" db="EMBL/GenBank/DDBJ databases">
        <title>Phylogenomic reconstructions and comparative analyses of Kickxellomycotina fungi.</title>
        <authorList>
            <person name="Reynolds N.K."/>
            <person name="Stajich J.E."/>
            <person name="Barry K."/>
            <person name="Grigoriev I.V."/>
            <person name="Crous P."/>
            <person name="Smith M.E."/>
        </authorList>
    </citation>
    <scope>NUCLEOTIDE SEQUENCE</scope>
    <source>
        <strain evidence="1">NRRL 5244</strain>
    </source>
</reference>
<feature type="non-terminal residue" evidence="1">
    <location>
        <position position="1060"/>
    </location>
</feature>
<evidence type="ECO:0000313" key="2">
    <source>
        <dbReference type="Proteomes" id="UP001150603"/>
    </source>
</evidence>
<keyword evidence="1" id="KW-0012">Acyltransferase</keyword>
<dbReference type="EMBL" id="JANBPW010001010">
    <property type="protein sequence ID" value="KAJ1946677.1"/>
    <property type="molecule type" value="Genomic_DNA"/>
</dbReference>